<dbReference type="PROSITE" id="PS51257">
    <property type="entry name" value="PROKAR_LIPOPROTEIN"/>
    <property type="match status" value="1"/>
</dbReference>
<dbReference type="SUPFAM" id="SSF52266">
    <property type="entry name" value="SGNH hydrolase"/>
    <property type="match status" value="1"/>
</dbReference>
<organism evidence="1 2">
    <name type="scientific">Candidatus Ordinivivax streblomastigis</name>
    <dbReference type="NCBI Taxonomy" id="2540710"/>
    <lineage>
        <taxon>Bacteria</taxon>
        <taxon>Pseudomonadati</taxon>
        <taxon>Bacteroidota</taxon>
        <taxon>Bacteroidia</taxon>
        <taxon>Bacteroidales</taxon>
        <taxon>Candidatus Ordinivivax</taxon>
    </lineage>
</organism>
<dbReference type="AlphaFoldDB" id="A0A5M8NY44"/>
<evidence type="ECO:0000313" key="1">
    <source>
        <dbReference type="EMBL" id="KAA6300229.1"/>
    </source>
</evidence>
<dbReference type="Gene3D" id="3.40.50.1110">
    <property type="entry name" value="SGNH hydrolase"/>
    <property type="match status" value="1"/>
</dbReference>
<dbReference type="GO" id="GO:0016788">
    <property type="term" value="F:hydrolase activity, acting on ester bonds"/>
    <property type="evidence" value="ECO:0007669"/>
    <property type="project" value="UniProtKB-ARBA"/>
</dbReference>
<dbReference type="EMBL" id="SNRX01000116">
    <property type="protein sequence ID" value="KAA6300229.1"/>
    <property type="molecule type" value="Genomic_DNA"/>
</dbReference>
<protein>
    <recommendedName>
        <fullName evidence="3">SGNH/GDSL hydrolase family protein</fullName>
    </recommendedName>
</protein>
<proteinExistence type="predicted"/>
<evidence type="ECO:0008006" key="3">
    <source>
        <dbReference type="Google" id="ProtNLM"/>
    </source>
</evidence>
<sequence length="127" mass="14242">MFNRYTNLHTDETAYFCTFFSLFSGSACLLAQDLTAAVNFGCYAEANSAVSNQVVFWGNSITEGWIGAHPKFFADNDFAYLDYNTLLRDENAGMIKEYTIDEVHVTKAGYALTEKAAKELIEKVLSY</sequence>
<dbReference type="Proteomes" id="UP000324575">
    <property type="component" value="Unassembled WGS sequence"/>
</dbReference>
<dbReference type="InterPro" id="IPR036514">
    <property type="entry name" value="SGNH_hydro_sf"/>
</dbReference>
<evidence type="ECO:0000313" key="2">
    <source>
        <dbReference type="Proteomes" id="UP000324575"/>
    </source>
</evidence>
<reference evidence="1 2" key="1">
    <citation type="submission" date="2019-03" db="EMBL/GenBank/DDBJ databases">
        <title>Single cell metagenomics reveals metabolic interactions within the superorganism composed of flagellate Streblomastix strix and complex community of Bacteroidetes bacteria on its surface.</title>
        <authorList>
            <person name="Treitli S.C."/>
            <person name="Kolisko M."/>
            <person name="Husnik F."/>
            <person name="Keeling P."/>
            <person name="Hampl V."/>
        </authorList>
    </citation>
    <scope>NUCLEOTIDE SEQUENCE [LARGE SCALE GENOMIC DNA]</scope>
    <source>
        <strain evidence="1">St1</strain>
    </source>
</reference>
<accession>A0A5M8NY44</accession>
<comment type="caution">
    <text evidence="1">The sequence shown here is derived from an EMBL/GenBank/DDBJ whole genome shotgun (WGS) entry which is preliminary data.</text>
</comment>
<name>A0A5M8NY44_9BACT</name>
<gene>
    <name evidence="1" type="ORF">EZS26_003631</name>
</gene>